<accession>A0A345P766</accession>
<name>A0A345P766_9GAMM</name>
<dbReference type="NCBIfam" id="TIGR01730">
    <property type="entry name" value="RND_mfp"/>
    <property type="match status" value="1"/>
</dbReference>
<comment type="similarity">
    <text evidence="1">Belongs to the membrane fusion protein (MFP) (TC 8.A.1) family.</text>
</comment>
<evidence type="ECO:0000256" key="4">
    <source>
        <dbReference type="ARBA" id="ARBA00043263"/>
    </source>
</evidence>
<evidence type="ECO:0000259" key="10">
    <source>
        <dbReference type="Pfam" id="PF25975"/>
    </source>
</evidence>
<dbReference type="FunFam" id="2.40.30.170:FF:000010">
    <property type="entry name" value="Efflux RND transporter periplasmic adaptor subunit"/>
    <property type="match status" value="1"/>
</dbReference>
<dbReference type="OrthoDB" id="9806939at2"/>
<dbReference type="EMBL" id="CP031222">
    <property type="protein sequence ID" value="AXI03125.1"/>
    <property type="molecule type" value="Genomic_DNA"/>
</dbReference>
<keyword evidence="4" id="KW-0105">Cadmium resistance</keyword>
<proteinExistence type="inferred from homology"/>
<dbReference type="FunFam" id="2.40.420.20:FF:000006">
    <property type="entry name" value="RND family efflux transporter MFP subunit"/>
    <property type="match status" value="1"/>
</dbReference>
<sequence>MNIRAFIHSIYNSLITKKTALMLSSVVVAVLIAVWIINPNAKASSPAKATADEPMFTHKGDQIIVAKDSPLQSRLVVTPVSDAASSNVITVPGVVEANPASTVNILSPLTGRLVALHVKLGDVVKKGQVLAVISSPDLAQAQTDAVKAKDALDLANRTLVRAKGINSIGANATKDIEAAESGRVQAQAEYERAQARLTTLGSNTHDKGSQSALLTITAPTSGAVTALNVGSGAYLNDSTAALMTISNLDRIWVSANIPEDLSANIRQGLSADVTLPAYPDQTFHGTIDSVSAVLDADTRRSKARISFANTDGKLKPNMFAAVKIAIAAQKQLSVPPSALLMNNDDTTVFVEVQPGVYKRRVVELGVEDANRVQILSGLTAGDRIVIRGGVLLND</sequence>
<dbReference type="Proteomes" id="UP000253940">
    <property type="component" value="Chromosome"/>
</dbReference>
<evidence type="ECO:0000256" key="3">
    <source>
        <dbReference type="ARBA" id="ARBA00022833"/>
    </source>
</evidence>
<keyword evidence="6" id="KW-0175">Coiled coil</keyword>
<evidence type="ECO:0000313" key="12">
    <source>
        <dbReference type="Proteomes" id="UP000253940"/>
    </source>
</evidence>
<dbReference type="RefSeq" id="WP_114899235.1">
    <property type="nucleotide sequence ID" value="NZ_CP031222.1"/>
</dbReference>
<feature type="domain" description="CusB-like beta-barrel" evidence="8">
    <location>
        <begin position="251"/>
        <end position="325"/>
    </location>
</feature>
<keyword evidence="7" id="KW-0472">Membrane</keyword>
<comment type="function">
    <text evidence="5">CzcA and CzcB together would act in zinc efflux nearly as effectively as the complete czc efflux system (CzcABC). The CzcB protein is thought to funnel zinc cations to the CzcA transport protein.</text>
</comment>
<evidence type="ECO:0000256" key="7">
    <source>
        <dbReference type="SAM" id="Phobius"/>
    </source>
</evidence>
<reference evidence="11 12" key="1">
    <citation type="submission" date="2018-07" db="EMBL/GenBank/DDBJ databases">
        <title>Genome sequencing of Moraxellaceae gen. HYN0046.</title>
        <authorList>
            <person name="Kim M."/>
            <person name="Yi H."/>
        </authorList>
    </citation>
    <scope>NUCLEOTIDE SEQUENCE [LARGE SCALE GENOMIC DNA]</scope>
    <source>
        <strain evidence="11 12">HYN0046</strain>
    </source>
</reference>
<feature type="domain" description="CzcB-like barrel-sandwich hybrid" evidence="9">
    <location>
        <begin position="102"/>
        <end position="246"/>
    </location>
</feature>
<dbReference type="InterPro" id="IPR051909">
    <property type="entry name" value="MFP_Cation_Efflux"/>
</dbReference>
<evidence type="ECO:0000313" key="11">
    <source>
        <dbReference type="EMBL" id="AXI03125.1"/>
    </source>
</evidence>
<dbReference type="Pfam" id="PF25975">
    <property type="entry name" value="CzcB_C"/>
    <property type="match status" value="1"/>
</dbReference>
<evidence type="ECO:0000256" key="5">
    <source>
        <dbReference type="ARBA" id="ARBA00058766"/>
    </source>
</evidence>
<feature type="domain" description="CzcB-like C-terminal circularly permuted SH3-like" evidence="10">
    <location>
        <begin position="333"/>
        <end position="388"/>
    </location>
</feature>
<dbReference type="Pfam" id="PF25973">
    <property type="entry name" value="BSH_CzcB"/>
    <property type="match status" value="1"/>
</dbReference>
<dbReference type="KEGG" id="mbah:HYN46_09910"/>
<feature type="transmembrane region" description="Helical" evidence="7">
    <location>
        <begin position="20"/>
        <end position="37"/>
    </location>
</feature>
<keyword evidence="2" id="KW-0813">Transport</keyword>
<evidence type="ECO:0000259" key="8">
    <source>
        <dbReference type="Pfam" id="PF25954"/>
    </source>
</evidence>
<dbReference type="InterPro" id="IPR006143">
    <property type="entry name" value="RND_pump_MFP"/>
</dbReference>
<dbReference type="SUPFAM" id="SSF111369">
    <property type="entry name" value="HlyD-like secretion proteins"/>
    <property type="match status" value="1"/>
</dbReference>
<dbReference type="Pfam" id="PF25954">
    <property type="entry name" value="Beta-barrel_RND_2"/>
    <property type="match status" value="1"/>
</dbReference>
<dbReference type="Gene3D" id="2.40.50.100">
    <property type="match status" value="1"/>
</dbReference>
<evidence type="ECO:0000256" key="6">
    <source>
        <dbReference type="SAM" id="Coils"/>
    </source>
</evidence>
<feature type="coiled-coil region" evidence="6">
    <location>
        <begin position="138"/>
        <end position="203"/>
    </location>
</feature>
<gene>
    <name evidence="11" type="ORF">HYN46_09910</name>
</gene>
<keyword evidence="7" id="KW-0812">Transmembrane</keyword>
<dbReference type="Gene3D" id="1.10.287.470">
    <property type="entry name" value="Helix hairpin bin"/>
    <property type="match status" value="1"/>
</dbReference>
<dbReference type="GO" id="GO:0046686">
    <property type="term" value="P:response to cadmium ion"/>
    <property type="evidence" value="ECO:0007669"/>
    <property type="project" value="UniProtKB-KW"/>
</dbReference>
<protein>
    <submittedName>
        <fullName evidence="11">Efflux RND transporter periplasmic adaptor subunit</fullName>
    </submittedName>
</protein>
<keyword evidence="3" id="KW-0862">Zinc</keyword>
<dbReference type="GO" id="GO:0016020">
    <property type="term" value="C:membrane"/>
    <property type="evidence" value="ECO:0007669"/>
    <property type="project" value="InterPro"/>
</dbReference>
<keyword evidence="7" id="KW-1133">Transmembrane helix</keyword>
<dbReference type="Gene3D" id="2.40.30.170">
    <property type="match status" value="1"/>
</dbReference>
<dbReference type="InterPro" id="IPR058649">
    <property type="entry name" value="CzcB_C"/>
</dbReference>
<dbReference type="Gene3D" id="2.40.420.20">
    <property type="match status" value="1"/>
</dbReference>
<dbReference type="GO" id="GO:0022857">
    <property type="term" value="F:transmembrane transporter activity"/>
    <property type="evidence" value="ECO:0007669"/>
    <property type="project" value="InterPro"/>
</dbReference>
<organism evidence="11 12">
    <name type="scientific">Aquirhabdus parva</name>
    <dbReference type="NCBI Taxonomy" id="2283318"/>
    <lineage>
        <taxon>Bacteria</taxon>
        <taxon>Pseudomonadati</taxon>
        <taxon>Pseudomonadota</taxon>
        <taxon>Gammaproteobacteria</taxon>
        <taxon>Moraxellales</taxon>
        <taxon>Moraxellaceae</taxon>
        <taxon>Aquirhabdus</taxon>
    </lineage>
</organism>
<dbReference type="PANTHER" id="PTHR30097">
    <property type="entry name" value="CATION EFFLUX SYSTEM PROTEIN CUSB"/>
    <property type="match status" value="1"/>
</dbReference>
<dbReference type="InterPro" id="IPR058647">
    <property type="entry name" value="BSH_CzcB-like"/>
</dbReference>
<keyword evidence="12" id="KW-1185">Reference proteome</keyword>
<evidence type="ECO:0000256" key="1">
    <source>
        <dbReference type="ARBA" id="ARBA00009477"/>
    </source>
</evidence>
<evidence type="ECO:0000256" key="2">
    <source>
        <dbReference type="ARBA" id="ARBA00022448"/>
    </source>
</evidence>
<evidence type="ECO:0000259" key="9">
    <source>
        <dbReference type="Pfam" id="PF25973"/>
    </source>
</evidence>
<dbReference type="AlphaFoldDB" id="A0A345P766"/>
<dbReference type="InterPro" id="IPR058792">
    <property type="entry name" value="Beta-barrel_RND_2"/>
</dbReference>